<dbReference type="Proteomes" id="UP000781932">
    <property type="component" value="Unassembled WGS sequence"/>
</dbReference>
<keyword evidence="3" id="KW-1185">Reference proteome</keyword>
<proteinExistence type="predicted"/>
<reference evidence="2" key="1">
    <citation type="submission" date="2020-03" db="EMBL/GenBank/DDBJ databases">
        <authorList>
            <person name="He L."/>
        </authorList>
    </citation>
    <scope>NUCLEOTIDE SEQUENCE</scope>
    <source>
        <strain evidence="2">CkLH20</strain>
    </source>
</reference>
<dbReference type="EMBL" id="JAATWM020000006">
    <property type="protein sequence ID" value="KAF9879718.1"/>
    <property type="molecule type" value="Genomic_DNA"/>
</dbReference>
<comment type="caution">
    <text evidence="2">The sequence shown here is derived from an EMBL/GenBank/DDBJ whole genome shotgun (WGS) entry which is preliminary data.</text>
</comment>
<dbReference type="OrthoDB" id="3561261at2759"/>
<dbReference type="InterPro" id="IPR045518">
    <property type="entry name" value="2EXR"/>
</dbReference>
<dbReference type="PANTHER" id="PTHR35910:SF6">
    <property type="entry name" value="2EXR DOMAIN-CONTAINING PROTEIN"/>
    <property type="match status" value="1"/>
</dbReference>
<feature type="domain" description="2EXR" evidence="1">
    <location>
        <begin position="106"/>
        <end position="215"/>
    </location>
</feature>
<dbReference type="GeneID" id="62158322"/>
<accession>A0A9P6LNB6</accession>
<evidence type="ECO:0000313" key="2">
    <source>
        <dbReference type="EMBL" id="KAF9879718.1"/>
    </source>
</evidence>
<dbReference type="PANTHER" id="PTHR35910">
    <property type="entry name" value="2EXR DOMAIN-CONTAINING PROTEIN"/>
    <property type="match status" value="1"/>
</dbReference>
<organism evidence="2 3">
    <name type="scientific">Colletotrichum karsti</name>
    <dbReference type="NCBI Taxonomy" id="1095194"/>
    <lineage>
        <taxon>Eukaryota</taxon>
        <taxon>Fungi</taxon>
        <taxon>Dikarya</taxon>
        <taxon>Ascomycota</taxon>
        <taxon>Pezizomycotina</taxon>
        <taxon>Sordariomycetes</taxon>
        <taxon>Hypocreomycetidae</taxon>
        <taxon>Glomerellales</taxon>
        <taxon>Glomerellaceae</taxon>
        <taxon>Colletotrichum</taxon>
        <taxon>Colletotrichum boninense species complex</taxon>
    </lineage>
</organism>
<dbReference type="AlphaFoldDB" id="A0A9P6LNB6"/>
<name>A0A9P6LNB6_9PEZI</name>
<dbReference type="RefSeq" id="XP_038749179.1">
    <property type="nucleotide sequence ID" value="XM_038885248.1"/>
</dbReference>
<dbReference type="Pfam" id="PF20150">
    <property type="entry name" value="2EXR"/>
    <property type="match status" value="1"/>
</dbReference>
<evidence type="ECO:0000313" key="3">
    <source>
        <dbReference type="Proteomes" id="UP000781932"/>
    </source>
</evidence>
<sequence>MADTPVDPLAAATQVLLTAVQSYVQAAVATEVGKTRQQPTPVATQTETIQNRLDAALRETRGLTDRIKKIEKRDKKQEALRSVFSSFSGVDAPESSRSRSSSRNDFHLFRKLPLELRMKIWKLALPGGRIFEVTGPDVHFHRLMRTTDPATTTSLANARTASGLPDMCITVHKTPKLRLACREANTAFKEAGGFEFGLFGGEYKGVWFNHAKDVLFLRGEPTNWTNVDMSRILRVAIPHTRFMNKESCTATIDTILNQFTSCREVFMLQSVDWEGRSCLPHPRMPAKLWRLQDDDVIGHHDYPMEMSTEIGNVAVWRDVKRIVELLWREHVVEVKGLSESKLPNLVGMEMLRARHGLFD</sequence>
<protein>
    <recommendedName>
        <fullName evidence="1">2EXR domain-containing protein</fullName>
    </recommendedName>
</protein>
<evidence type="ECO:0000259" key="1">
    <source>
        <dbReference type="Pfam" id="PF20150"/>
    </source>
</evidence>
<gene>
    <name evidence="2" type="ORF">CkaCkLH20_02529</name>
</gene>
<reference evidence="2" key="2">
    <citation type="submission" date="2020-11" db="EMBL/GenBank/DDBJ databases">
        <title>Whole genome sequencing of Colletotrichum sp.</title>
        <authorList>
            <person name="Li H."/>
        </authorList>
    </citation>
    <scope>NUCLEOTIDE SEQUENCE</scope>
    <source>
        <strain evidence="2">CkLH20</strain>
    </source>
</reference>